<dbReference type="Proteomes" id="UP001500984">
    <property type="component" value="Unassembled WGS sequence"/>
</dbReference>
<dbReference type="SUPFAM" id="SSF55781">
    <property type="entry name" value="GAF domain-like"/>
    <property type="match status" value="1"/>
</dbReference>
<dbReference type="Gene3D" id="2.30.110.10">
    <property type="entry name" value="Electron Transport, Fmn-binding Protein, Chain A"/>
    <property type="match status" value="1"/>
</dbReference>
<keyword evidence="5" id="KW-1185">Reference proteome</keyword>
<name>A0ABN2WIB9_9MICO</name>
<accession>A0ABN2WIB9</accession>
<evidence type="ECO:0000256" key="2">
    <source>
        <dbReference type="ARBA" id="ARBA00023002"/>
    </source>
</evidence>
<evidence type="ECO:0000313" key="5">
    <source>
        <dbReference type="Proteomes" id="UP001500984"/>
    </source>
</evidence>
<dbReference type="InterPro" id="IPR050268">
    <property type="entry name" value="NADH-dep_flavin_reductase"/>
</dbReference>
<reference evidence="4 5" key="1">
    <citation type="journal article" date="2019" name="Int. J. Syst. Evol. Microbiol.">
        <title>The Global Catalogue of Microorganisms (GCM) 10K type strain sequencing project: providing services to taxonomists for standard genome sequencing and annotation.</title>
        <authorList>
            <consortium name="The Broad Institute Genomics Platform"/>
            <consortium name="The Broad Institute Genome Sequencing Center for Infectious Disease"/>
            <person name="Wu L."/>
            <person name="Ma J."/>
        </authorList>
    </citation>
    <scope>NUCLEOTIDE SEQUENCE [LARGE SCALE GENOMIC DNA]</scope>
    <source>
        <strain evidence="4 5">JCM 15900</strain>
    </source>
</reference>
<gene>
    <name evidence="4" type="ORF">GCM10009823_11380</name>
</gene>
<dbReference type="SMART" id="SM00903">
    <property type="entry name" value="Flavin_Reduct"/>
    <property type="match status" value="1"/>
</dbReference>
<protein>
    <submittedName>
        <fullName evidence="4">Flavin reductase</fullName>
    </submittedName>
</protein>
<dbReference type="Pfam" id="PF01613">
    <property type="entry name" value="Flavin_Reduct"/>
    <property type="match status" value="1"/>
</dbReference>
<dbReference type="InterPro" id="IPR012349">
    <property type="entry name" value="Split_barrel_FMN-bd"/>
</dbReference>
<dbReference type="InterPro" id="IPR002563">
    <property type="entry name" value="Flavin_Rdtase-like_dom"/>
</dbReference>
<sequence length="388" mass="41367">MSAFDSDEFRRVLGSFPTGVVVITAADPDGGALAMTVGSFVSVSLDPPLVGFLPQKTSSSWAALRASGTKFGVNILGNTQEDVCRAVAKRKTDKLDGFDWSPSAHGNPRLADAIGFIDCETQDVFDGGDHDIVVGRVEALETLRSHLPLLFFRGGYGSFRPGSMTLGAGISSARVAQLDLIRPHMERLAADLSTEVTAMCMVDEDMVTVAAAGTDKRSTRVTRVGRHVPFMPPIGGVFAAFGGPEMESRWMSQVHDDADHVARDNFERGLERVRSSGYAYGIGHETGLAIEIASASAGHSPAAENRRELSAAINAASAHFNNTTVEKAGEYEFHSATAPVFDRDGTCVFSLTVWGPDGLSRGTDVLAVFDKLTRVAETCTSELRHAAV</sequence>
<dbReference type="SUPFAM" id="SSF50475">
    <property type="entry name" value="FMN-binding split barrel"/>
    <property type="match status" value="1"/>
</dbReference>
<keyword evidence="2" id="KW-0560">Oxidoreductase</keyword>
<dbReference type="InterPro" id="IPR029016">
    <property type="entry name" value="GAF-like_dom_sf"/>
</dbReference>
<evidence type="ECO:0000259" key="3">
    <source>
        <dbReference type="PROSITE" id="PS51078"/>
    </source>
</evidence>
<dbReference type="RefSeq" id="WP_344336081.1">
    <property type="nucleotide sequence ID" value="NZ_BAAAPZ010000004.1"/>
</dbReference>
<evidence type="ECO:0000256" key="1">
    <source>
        <dbReference type="ARBA" id="ARBA00008898"/>
    </source>
</evidence>
<organism evidence="4 5">
    <name type="scientific">Brevibacterium salitolerans</name>
    <dbReference type="NCBI Taxonomy" id="1403566"/>
    <lineage>
        <taxon>Bacteria</taxon>
        <taxon>Bacillati</taxon>
        <taxon>Actinomycetota</taxon>
        <taxon>Actinomycetes</taxon>
        <taxon>Micrococcales</taxon>
        <taxon>Brevibacteriaceae</taxon>
        <taxon>Brevibacterium</taxon>
    </lineage>
</organism>
<dbReference type="PANTHER" id="PTHR30466:SF11">
    <property type="entry name" value="FLAVIN-DEPENDENT MONOOXYGENASE, REDUCTASE SUBUNIT HSAB"/>
    <property type="match status" value="1"/>
</dbReference>
<comment type="caution">
    <text evidence="4">The sequence shown here is derived from an EMBL/GenBank/DDBJ whole genome shotgun (WGS) entry which is preliminary data.</text>
</comment>
<proteinExistence type="inferred from homology"/>
<dbReference type="EMBL" id="BAAAPZ010000004">
    <property type="protein sequence ID" value="GAA2093216.1"/>
    <property type="molecule type" value="Genomic_DNA"/>
</dbReference>
<dbReference type="InterPro" id="IPR014757">
    <property type="entry name" value="Tscrpt_reg_IclR_C"/>
</dbReference>
<dbReference type="PROSITE" id="PS51078">
    <property type="entry name" value="ICLR_ED"/>
    <property type="match status" value="1"/>
</dbReference>
<feature type="domain" description="IclR-ED" evidence="3">
    <location>
        <begin position="162"/>
        <end position="388"/>
    </location>
</feature>
<evidence type="ECO:0000313" key="4">
    <source>
        <dbReference type="EMBL" id="GAA2093216.1"/>
    </source>
</evidence>
<comment type="similarity">
    <text evidence="1">Belongs to the non-flavoprotein flavin reductase family.</text>
</comment>
<dbReference type="Gene3D" id="3.30.450.40">
    <property type="match status" value="1"/>
</dbReference>
<dbReference type="PANTHER" id="PTHR30466">
    <property type="entry name" value="FLAVIN REDUCTASE"/>
    <property type="match status" value="1"/>
</dbReference>